<dbReference type="EMBL" id="JAADJG010000374">
    <property type="protein sequence ID" value="KAF4447825.1"/>
    <property type="molecule type" value="Genomic_DNA"/>
</dbReference>
<keyword evidence="2" id="KW-0326">Glycosidase</keyword>
<dbReference type="InterPro" id="IPR002594">
    <property type="entry name" value="GH12"/>
</dbReference>
<keyword evidence="2" id="KW-0624">Polysaccharide degradation</keyword>
<keyword evidence="3" id="KW-0732">Signal</keyword>
<protein>
    <submittedName>
        <fullName evidence="4">Xyloglucan-specific endo-beta-1,4-glucanase A</fullName>
    </submittedName>
</protein>
<dbReference type="PANTHER" id="PTHR34002">
    <property type="entry name" value="BLR1656 PROTEIN"/>
    <property type="match status" value="1"/>
</dbReference>
<dbReference type="Proteomes" id="UP000605986">
    <property type="component" value="Unassembled WGS sequence"/>
</dbReference>
<gene>
    <name evidence="4" type="ORF">F53441_8691</name>
</gene>
<comment type="similarity">
    <text evidence="1 2">Belongs to the glycosyl hydrolase 12 (cellulase H) family.</text>
</comment>
<dbReference type="GO" id="GO:0008810">
    <property type="term" value="F:cellulase activity"/>
    <property type="evidence" value="ECO:0007669"/>
    <property type="project" value="InterPro"/>
</dbReference>
<organism evidence="4 5">
    <name type="scientific">Fusarium austroafricanum</name>
    <dbReference type="NCBI Taxonomy" id="2364996"/>
    <lineage>
        <taxon>Eukaryota</taxon>
        <taxon>Fungi</taxon>
        <taxon>Dikarya</taxon>
        <taxon>Ascomycota</taxon>
        <taxon>Pezizomycotina</taxon>
        <taxon>Sordariomycetes</taxon>
        <taxon>Hypocreomycetidae</taxon>
        <taxon>Hypocreales</taxon>
        <taxon>Nectriaceae</taxon>
        <taxon>Fusarium</taxon>
        <taxon>Fusarium concolor species complex</taxon>
    </lineage>
</organism>
<evidence type="ECO:0000313" key="4">
    <source>
        <dbReference type="EMBL" id="KAF4447825.1"/>
    </source>
</evidence>
<dbReference type="AlphaFoldDB" id="A0A8H4NU62"/>
<evidence type="ECO:0000256" key="2">
    <source>
        <dbReference type="RuleBase" id="RU361163"/>
    </source>
</evidence>
<evidence type="ECO:0000256" key="1">
    <source>
        <dbReference type="ARBA" id="ARBA00005519"/>
    </source>
</evidence>
<reference evidence="4" key="1">
    <citation type="submission" date="2020-01" db="EMBL/GenBank/DDBJ databases">
        <title>Identification and distribution of gene clusters putatively required for synthesis of sphingolipid metabolism inhibitors in phylogenetically diverse species of the filamentous fungus Fusarium.</title>
        <authorList>
            <person name="Kim H.-S."/>
            <person name="Busman M."/>
            <person name="Brown D.W."/>
            <person name="Divon H."/>
            <person name="Uhlig S."/>
            <person name="Proctor R.H."/>
        </authorList>
    </citation>
    <scope>NUCLEOTIDE SEQUENCE</scope>
    <source>
        <strain evidence="4">NRRL 53441</strain>
    </source>
</reference>
<dbReference type="GO" id="GO:0000272">
    <property type="term" value="P:polysaccharide catabolic process"/>
    <property type="evidence" value="ECO:0007669"/>
    <property type="project" value="UniProtKB-KW"/>
</dbReference>
<proteinExistence type="inferred from homology"/>
<accession>A0A8H4NU62</accession>
<dbReference type="InterPro" id="IPR013319">
    <property type="entry name" value="GH11/12"/>
</dbReference>
<keyword evidence="2" id="KW-0378">Hydrolase</keyword>
<feature type="chain" id="PRO_5034592822" evidence="3">
    <location>
        <begin position="19"/>
        <end position="225"/>
    </location>
</feature>
<dbReference type="SUPFAM" id="SSF49899">
    <property type="entry name" value="Concanavalin A-like lectins/glucanases"/>
    <property type="match status" value="1"/>
</dbReference>
<keyword evidence="5" id="KW-1185">Reference proteome</keyword>
<evidence type="ECO:0000313" key="5">
    <source>
        <dbReference type="Proteomes" id="UP000605986"/>
    </source>
</evidence>
<dbReference type="InterPro" id="IPR013320">
    <property type="entry name" value="ConA-like_dom_sf"/>
</dbReference>
<sequence>MQFMSLLLPSLLTVTVAASSASSLERRATTWCGAFNKLETGRNNNNVVQWSTDWTWEGGSNQVKSYSNVAIDNVNKKIREVNSIPSTWSWSNSGTNVVADVAYDLWLAPWVGANNQYEIMIWLGSIGGAGPISETGSTPIASPTILGRQWNLFKGPNGAVTVFSFIATGGNIQSFDGDLKQFFNYLTSSQGVNQDMTITSLQAGTEPFTGSNAVFNTWSFTMSVN</sequence>
<dbReference type="Pfam" id="PF01670">
    <property type="entry name" value="Glyco_hydro_12"/>
    <property type="match status" value="1"/>
</dbReference>
<comment type="caution">
    <text evidence="4">The sequence shown here is derived from an EMBL/GenBank/DDBJ whole genome shotgun (WGS) entry which is preliminary data.</text>
</comment>
<dbReference type="OrthoDB" id="95118at2759"/>
<name>A0A8H4NU62_9HYPO</name>
<dbReference type="PANTHER" id="PTHR34002:SF9">
    <property type="entry name" value="XYLOGLUCAN-SPECIFIC ENDO-BETA-1,4-GLUCANASE A"/>
    <property type="match status" value="1"/>
</dbReference>
<evidence type="ECO:0000256" key="3">
    <source>
        <dbReference type="SAM" id="SignalP"/>
    </source>
</evidence>
<dbReference type="Gene3D" id="2.60.120.180">
    <property type="match status" value="1"/>
</dbReference>
<keyword evidence="2" id="KW-0119">Carbohydrate metabolism</keyword>
<feature type="signal peptide" evidence="3">
    <location>
        <begin position="1"/>
        <end position="18"/>
    </location>
</feature>